<organism evidence="1">
    <name type="scientific">marine sediment metagenome</name>
    <dbReference type="NCBI Taxonomy" id="412755"/>
    <lineage>
        <taxon>unclassified sequences</taxon>
        <taxon>metagenomes</taxon>
        <taxon>ecological metagenomes</taxon>
    </lineage>
</organism>
<accession>A0A0F9AD59</accession>
<dbReference type="AlphaFoldDB" id="A0A0F9AD59"/>
<dbReference type="Pfam" id="PF16510">
    <property type="entry name" value="P22_portal"/>
    <property type="match status" value="1"/>
</dbReference>
<feature type="non-terminal residue" evidence="1">
    <location>
        <position position="1"/>
    </location>
</feature>
<dbReference type="EMBL" id="LAZR01058313">
    <property type="protein sequence ID" value="KKK70156.1"/>
    <property type="molecule type" value="Genomic_DNA"/>
</dbReference>
<evidence type="ECO:0000313" key="1">
    <source>
        <dbReference type="EMBL" id="KKK70156.1"/>
    </source>
</evidence>
<protein>
    <submittedName>
        <fullName evidence="1">Uncharacterized protein</fullName>
    </submittedName>
</protein>
<sequence>PMAEEPDYRDRRFLILIDVKRKDECEELYPKNNWDKEGMGSMPEAMQTAWTGEKRPVMEWWERRIVRWETVETEEKNSEGEPIRTRKIPVYGVICRKINGREILLDPDGYELTWEWEGQWIPFMRIDGWRMNLDGKLHVEGAIHQGMDSQRELNYASSSLAEHYGISTKVPWTGPQQSIEGSEHIWNTANVENYSYLPYNPVVIHGVAFKPERIDPPPAPAILQQMRMGATQDMEETLGMFKASVGKSTNKESGYAREQVRAENDQNHYHYMRGLAIAMEFEATCILDLLPHVYDTERDIRTRDEEGKVNTVKVNSKQADDNNKLATWETNDEEGEPRKHYDLSIGRYAVTVDMGPSFATGWEKAVKSR</sequence>
<comment type="caution">
    <text evidence="1">The sequence shown here is derived from an EMBL/GenBank/DDBJ whole genome shotgun (WGS) entry which is preliminary data.</text>
</comment>
<name>A0A0F9AD59_9ZZZZ</name>
<proteinExistence type="predicted"/>
<gene>
    <name evidence="1" type="ORF">LCGC14_2926820</name>
</gene>
<dbReference type="InterPro" id="IPR032427">
    <property type="entry name" value="P22_portal"/>
</dbReference>
<reference evidence="1" key="1">
    <citation type="journal article" date="2015" name="Nature">
        <title>Complex archaea that bridge the gap between prokaryotes and eukaryotes.</title>
        <authorList>
            <person name="Spang A."/>
            <person name="Saw J.H."/>
            <person name="Jorgensen S.L."/>
            <person name="Zaremba-Niedzwiedzka K."/>
            <person name="Martijn J."/>
            <person name="Lind A.E."/>
            <person name="van Eijk R."/>
            <person name="Schleper C."/>
            <person name="Guy L."/>
            <person name="Ettema T.J."/>
        </authorList>
    </citation>
    <scope>NUCLEOTIDE SEQUENCE</scope>
</reference>